<organism evidence="2 3">
    <name type="scientific">Asanoa hainanensis</name>
    <dbReference type="NCBI Taxonomy" id="560556"/>
    <lineage>
        <taxon>Bacteria</taxon>
        <taxon>Bacillati</taxon>
        <taxon>Actinomycetota</taxon>
        <taxon>Actinomycetes</taxon>
        <taxon>Micromonosporales</taxon>
        <taxon>Micromonosporaceae</taxon>
        <taxon>Asanoa</taxon>
    </lineage>
</organism>
<dbReference type="Gene3D" id="1.25.40.10">
    <property type="entry name" value="Tetratricopeptide repeat domain"/>
    <property type="match status" value="1"/>
</dbReference>
<dbReference type="Pfam" id="PF12770">
    <property type="entry name" value="CHAT"/>
    <property type="match status" value="1"/>
</dbReference>
<evidence type="ECO:0000259" key="1">
    <source>
        <dbReference type="Pfam" id="PF12770"/>
    </source>
</evidence>
<dbReference type="AlphaFoldDB" id="A0A239NI09"/>
<dbReference type="SMART" id="SM00028">
    <property type="entry name" value="TPR"/>
    <property type="match status" value="3"/>
</dbReference>
<dbReference type="InterPro" id="IPR024983">
    <property type="entry name" value="CHAT_dom"/>
</dbReference>
<gene>
    <name evidence="2" type="ORF">SAMN05421812_108300</name>
</gene>
<accession>A0A239NI09</accession>
<name>A0A239NI09_9ACTN</name>
<dbReference type="SUPFAM" id="SSF48452">
    <property type="entry name" value="TPR-like"/>
    <property type="match status" value="2"/>
</dbReference>
<sequence length="868" mass="92947">MPMGVVGPDPPAPPVASRVVATEATARRLHRRGIEATSDGRPAAGARHLRTGLAQLGWHEHDGFVPQPGSTRDAVVARLLISLAYAESELGRTDYGFDLLTAAEPLVDPDDNGVLLSQRALMLYRTGRYTDAMRFFDEAIPWLGAERHVAVLCSTLLNRASVHLHAGRVSAARADLRRCEQLARRHRLGMLAAKAIHNRGYCELLAGHLPASLEAFAAAESLYREHAPGYLPVLHAARARALLTAGLPTEAGRTLDDVITASRRQRLTQEQAEAELLRAQAALRAGDHAVASAWARRAERRFRRRSNAAWAELAALARLRSDLPRARRLSALAARARTVAVGLRAVQLLPDAEMADLVGVRALVAAGRADLAAALVATIPRTPPPTPIELHLMRRLARAELAWARGDRTRTATEIRVGLSTLQQHRSRLGSVDLQASIATLGRELATMGLDRAFDRGSAMGIFSWSERSRAQAFQIPPVHPPADPQAAEAIAELRQLRHGLRTAERGHPDTVLARARCAELERLIRERTWRVGGPRQSQRAARPADVLAELAATDRTLVSFLARAGRLEALLVDSGRVRLLPLGEHAAAREATARLLADLDVLAAGGLPGPIEDVIHASLRRNLRTVAEHVIRPMEALLGDRDLVLVPTMELSSIPWGLLPAMRGRPVTVAASASAWLAAQRSARSTAERAPAGRPFLVAGPGLRFAEAEIDEVARAHPGSRTLAGPDATVASTLGGLDGASIAHLAAHGHHERENVLFSCLDLVDGPLMAYDIEQLKATPRQVSLSACDVGRAVVRPGDEILGFTAALLYAGTESVVSSVATVSHPGAVAVMTRYHRALAAGVAPSRALADASYADPIAPFVCFGAG</sequence>
<dbReference type="EMBL" id="FZPH01000008">
    <property type="protein sequence ID" value="SNT53759.1"/>
    <property type="molecule type" value="Genomic_DNA"/>
</dbReference>
<feature type="domain" description="CHAT" evidence="1">
    <location>
        <begin position="622"/>
        <end position="854"/>
    </location>
</feature>
<dbReference type="Proteomes" id="UP000198362">
    <property type="component" value="Unassembled WGS sequence"/>
</dbReference>
<evidence type="ECO:0000313" key="2">
    <source>
        <dbReference type="EMBL" id="SNT53759.1"/>
    </source>
</evidence>
<dbReference type="InterPro" id="IPR019734">
    <property type="entry name" value="TPR_rpt"/>
</dbReference>
<dbReference type="InterPro" id="IPR011990">
    <property type="entry name" value="TPR-like_helical_dom_sf"/>
</dbReference>
<proteinExistence type="predicted"/>
<protein>
    <submittedName>
        <fullName evidence="2">CHAT domain-containing protein</fullName>
    </submittedName>
</protein>
<keyword evidence="3" id="KW-1185">Reference proteome</keyword>
<reference evidence="2 3" key="1">
    <citation type="submission" date="2017-06" db="EMBL/GenBank/DDBJ databases">
        <authorList>
            <person name="Kim H.J."/>
            <person name="Triplett B.A."/>
        </authorList>
    </citation>
    <scope>NUCLEOTIDE SEQUENCE [LARGE SCALE GENOMIC DNA]</scope>
    <source>
        <strain evidence="2 3">CGMCC 4.5593</strain>
    </source>
</reference>
<evidence type="ECO:0000313" key="3">
    <source>
        <dbReference type="Proteomes" id="UP000198362"/>
    </source>
</evidence>